<keyword evidence="1 3" id="KW-0210">Decarboxylase</keyword>
<keyword evidence="3" id="KW-0288">FMN</keyword>
<dbReference type="EC" id="4.1.1.36" evidence="3"/>
<protein>
    <recommendedName>
        <fullName evidence="3">Coenzyme A biosynthesis bifunctional protein CoaBC</fullName>
    </recommendedName>
    <alternativeName>
        <fullName evidence="3">DNA/pantothenate metabolism flavoprotein</fullName>
    </alternativeName>
    <alternativeName>
        <fullName evidence="3">Phosphopantothenoylcysteine synthetase/decarboxylase</fullName>
        <shortName evidence="3">PPCS-PPCDC</shortName>
    </alternativeName>
    <domain>
        <recommendedName>
            <fullName evidence="3">Phosphopantothenoylcysteine decarboxylase</fullName>
            <shortName evidence="3">PPC decarboxylase</shortName>
            <shortName evidence="3">PPC-DC</shortName>
            <ecNumber evidence="3">4.1.1.36</ecNumber>
        </recommendedName>
        <alternativeName>
            <fullName evidence="3">CoaC</fullName>
        </alternativeName>
    </domain>
    <domain>
        <recommendedName>
            <fullName evidence="3">Phosphopantothenate--cysteine ligase</fullName>
            <ecNumber evidence="3">6.3.2.5</ecNumber>
        </recommendedName>
        <alternativeName>
            <fullName evidence="3">CoaB</fullName>
        </alternativeName>
        <alternativeName>
            <fullName evidence="3">Phosphopantothenoylcysteine synthetase</fullName>
            <shortName evidence="3">PPC synthetase</shortName>
            <shortName evidence="3">PPC-S</shortName>
        </alternativeName>
    </domain>
</protein>
<dbReference type="InterPro" id="IPR007085">
    <property type="entry name" value="DNA/pantothenate-metab_flavo_C"/>
</dbReference>
<dbReference type="InterPro" id="IPR035929">
    <property type="entry name" value="CoaB-like_sf"/>
</dbReference>
<sequence>MIHPSKDIMFKKSRRLEGKKIALCLCGSVGIIKSPELARELMRNGAEVFVVMSPSSQKLISPTLMEWATGNPVVTELTGKIEHILLGKNVDLVLVAPATSNTISKIASGIDDTPVTSLVISAMGYGIPILIVPAMHASMYSNPIVLENIKKLTSMGIKVIEPQIMEDKAKFPDIEIIIEEVISIFTKKDLKGVSILVTAGPTRSYIDSIRYITNGSSGKMGYAFAKEAYLRGADVTLVSGPTNLPIPRNIKMINVETTEEMLKTIEELLSRNKYDLFVMAAAPLDFKVENKYEGKISSNNKFSINLSPLPKIINIVREKSENTFIIGFKAEYGLSKEELISRALEKLKEAKADLIVANSLSNPFTGFNSDYNEVYVVDKEGNVVHIPISSKHEIANRILDIYLEARRR</sequence>
<feature type="domain" description="Flavoprotein" evidence="4">
    <location>
        <begin position="19"/>
        <end position="183"/>
    </location>
</feature>
<dbReference type="GO" id="GO:0046872">
    <property type="term" value="F:metal ion binding"/>
    <property type="evidence" value="ECO:0007669"/>
    <property type="project" value="UniProtKB-KW"/>
</dbReference>
<feature type="region of interest" description="Phosphopantothenate--cysteine ligase" evidence="3">
    <location>
        <begin position="195"/>
        <end position="408"/>
    </location>
</feature>
<reference evidence="6 8" key="2">
    <citation type="journal article" date="2019" name="Nat. Microbiol.">
        <title>Wide diversity of methane and short-chain alkane metabolisms in uncultured archaea.</title>
        <authorList>
            <person name="Borrel G."/>
            <person name="Adam P.S."/>
            <person name="McKay L.J."/>
            <person name="Chen L.X."/>
            <person name="Sierra-Garcia I.N."/>
            <person name="Sieber C.M."/>
            <person name="Letourneur Q."/>
            <person name="Ghozlane A."/>
            <person name="Andersen G.L."/>
            <person name="Li W.J."/>
            <person name="Hallam S.J."/>
            <person name="Muyzer G."/>
            <person name="de Oliveira V.M."/>
            <person name="Inskeep W.P."/>
            <person name="Banfield J.F."/>
            <person name="Gribaldo S."/>
        </authorList>
    </citation>
    <scope>NUCLEOTIDE SEQUENCE [LARGE SCALE GENOMIC DNA]</scope>
    <source>
        <strain evidence="6">Verst-YHS</strain>
    </source>
</reference>
<dbReference type="GO" id="GO:0010181">
    <property type="term" value="F:FMN binding"/>
    <property type="evidence" value="ECO:0007669"/>
    <property type="project" value="UniProtKB-UniRule"/>
</dbReference>
<dbReference type="EMBL" id="QNVI01000045">
    <property type="protein sequence ID" value="TDA38643.1"/>
    <property type="molecule type" value="Genomic_DNA"/>
</dbReference>
<feature type="region of interest" description="Phosphopantothenoylcysteine decarboxylase" evidence="3">
    <location>
        <begin position="1"/>
        <end position="194"/>
    </location>
</feature>
<keyword evidence="3" id="KW-0479">Metal-binding</keyword>
<comment type="caution">
    <text evidence="6">The sequence shown here is derived from an EMBL/GenBank/DDBJ whole genome shotgun (WGS) entry which is preliminary data.</text>
</comment>
<evidence type="ECO:0000256" key="3">
    <source>
        <dbReference type="HAMAP-Rule" id="MF_02225"/>
    </source>
</evidence>
<accession>A0A520KH55</accession>
<dbReference type="HAMAP" id="MF_02225">
    <property type="entry name" value="CoaBC"/>
    <property type="match status" value="1"/>
</dbReference>
<feature type="domain" description="DNA/pantothenate metabolism flavoprotein C-terminal" evidence="5">
    <location>
        <begin position="190"/>
        <end position="401"/>
    </location>
</feature>
<dbReference type="GO" id="GO:0015941">
    <property type="term" value="P:pantothenate catabolic process"/>
    <property type="evidence" value="ECO:0007669"/>
    <property type="project" value="InterPro"/>
</dbReference>
<evidence type="ECO:0000259" key="5">
    <source>
        <dbReference type="Pfam" id="PF04127"/>
    </source>
</evidence>
<dbReference type="Gene3D" id="3.40.50.10300">
    <property type="entry name" value="CoaB-like"/>
    <property type="match status" value="1"/>
</dbReference>
<keyword evidence="3 6" id="KW-0436">Ligase</keyword>
<dbReference type="PANTHER" id="PTHR14359">
    <property type="entry name" value="HOMO-OLIGOMERIC FLAVIN CONTAINING CYS DECARBOXYLASE FAMILY"/>
    <property type="match status" value="1"/>
</dbReference>
<dbReference type="Pfam" id="PF04127">
    <property type="entry name" value="DFP"/>
    <property type="match status" value="1"/>
</dbReference>
<keyword evidence="3" id="KW-0285">Flavoprotein</keyword>
<dbReference type="Pfam" id="PF02441">
    <property type="entry name" value="Flavoprotein"/>
    <property type="match status" value="1"/>
</dbReference>
<feature type="binding site" evidence="3">
    <location>
        <position position="346"/>
    </location>
    <ligand>
        <name>CTP</name>
        <dbReference type="ChEBI" id="CHEBI:37563"/>
    </ligand>
</feature>
<organism evidence="6 8">
    <name type="scientific">Thermoproteota archaeon</name>
    <dbReference type="NCBI Taxonomy" id="2056631"/>
    <lineage>
        <taxon>Archaea</taxon>
        <taxon>Thermoproteota</taxon>
    </lineage>
</organism>
<comment type="pathway">
    <text evidence="3">Cofactor biosynthesis; coenzyme A biosynthesis.</text>
</comment>
<proteinExistence type="inferred from homology"/>
<dbReference type="InterPro" id="IPR036551">
    <property type="entry name" value="Flavin_trans-like"/>
</dbReference>
<feature type="binding site" evidence="3">
    <location>
        <position position="285"/>
    </location>
    <ligand>
        <name>CTP</name>
        <dbReference type="ChEBI" id="CHEBI:37563"/>
    </ligand>
</feature>
<comment type="catalytic activity">
    <reaction evidence="3">
        <text>N-[(R)-4-phosphopantothenoyl]-L-cysteine + H(+) = (R)-4'-phosphopantetheine + CO2</text>
        <dbReference type="Rhea" id="RHEA:16793"/>
        <dbReference type="ChEBI" id="CHEBI:15378"/>
        <dbReference type="ChEBI" id="CHEBI:16526"/>
        <dbReference type="ChEBI" id="CHEBI:59458"/>
        <dbReference type="ChEBI" id="CHEBI:61723"/>
        <dbReference type="EC" id="4.1.1.36"/>
    </reaction>
</comment>
<evidence type="ECO:0000313" key="6">
    <source>
        <dbReference type="EMBL" id="RZN57477.1"/>
    </source>
</evidence>
<keyword evidence="3" id="KW-0460">Magnesium</keyword>
<dbReference type="InterPro" id="IPR005252">
    <property type="entry name" value="CoaBC"/>
</dbReference>
<dbReference type="GO" id="GO:0004632">
    <property type="term" value="F:phosphopantothenate--cysteine ligase activity"/>
    <property type="evidence" value="ECO:0007669"/>
    <property type="project" value="UniProtKB-UniRule"/>
</dbReference>
<dbReference type="NCBIfam" id="TIGR00521">
    <property type="entry name" value="coaBC_dfp"/>
    <property type="match status" value="1"/>
</dbReference>
<evidence type="ECO:0000313" key="8">
    <source>
        <dbReference type="Proteomes" id="UP000316080"/>
    </source>
</evidence>
<comment type="catalytic activity">
    <reaction evidence="3">
        <text>(R)-4'-phosphopantothenate + L-cysteine + CTP = N-[(R)-4-phosphopantothenoyl]-L-cysteine + CMP + diphosphate + H(+)</text>
        <dbReference type="Rhea" id="RHEA:19397"/>
        <dbReference type="ChEBI" id="CHEBI:10986"/>
        <dbReference type="ChEBI" id="CHEBI:15378"/>
        <dbReference type="ChEBI" id="CHEBI:33019"/>
        <dbReference type="ChEBI" id="CHEBI:35235"/>
        <dbReference type="ChEBI" id="CHEBI:37563"/>
        <dbReference type="ChEBI" id="CHEBI:59458"/>
        <dbReference type="ChEBI" id="CHEBI:60377"/>
        <dbReference type="EC" id="6.3.2.5"/>
    </reaction>
</comment>
<comment type="cofactor">
    <cofactor evidence="3">
        <name>FMN</name>
        <dbReference type="ChEBI" id="CHEBI:58210"/>
    </cofactor>
    <text evidence="3">Binds 1 FMN per subunit.</text>
</comment>
<dbReference type="AlphaFoldDB" id="A0A520KH55"/>
<dbReference type="GO" id="GO:0015937">
    <property type="term" value="P:coenzyme A biosynthetic process"/>
    <property type="evidence" value="ECO:0007669"/>
    <property type="project" value="UniProtKB-UniRule"/>
</dbReference>
<gene>
    <name evidence="3 6" type="primary">coaBC</name>
    <name evidence="7" type="ORF">DSO09_03975</name>
    <name evidence="6" type="ORF">EF809_00790</name>
</gene>
<dbReference type="EC" id="6.3.2.5" evidence="3"/>
<dbReference type="InterPro" id="IPR003382">
    <property type="entry name" value="Flavoprotein"/>
</dbReference>
<comment type="cofactor">
    <cofactor evidence="3">
        <name>Mg(2+)</name>
        <dbReference type="ChEBI" id="CHEBI:18420"/>
    </cofactor>
</comment>
<dbReference type="SUPFAM" id="SSF102645">
    <property type="entry name" value="CoaB-like"/>
    <property type="match status" value="1"/>
</dbReference>
<comment type="similarity">
    <text evidence="3">In the C-terminal section; belongs to the PPC synthetase family.</text>
</comment>
<evidence type="ECO:0000256" key="1">
    <source>
        <dbReference type="ARBA" id="ARBA00022793"/>
    </source>
</evidence>
<dbReference type="SUPFAM" id="SSF52507">
    <property type="entry name" value="Homo-oligomeric flavin-containing Cys decarboxylases, HFCD"/>
    <property type="match status" value="1"/>
</dbReference>
<dbReference type="GO" id="GO:0071513">
    <property type="term" value="C:phosphopantothenoylcysteine decarboxylase complex"/>
    <property type="evidence" value="ECO:0007669"/>
    <property type="project" value="TreeGrafter"/>
</dbReference>
<evidence type="ECO:0000259" key="4">
    <source>
        <dbReference type="Pfam" id="PF02441"/>
    </source>
</evidence>
<dbReference type="Proteomes" id="UP000316080">
    <property type="component" value="Unassembled WGS sequence"/>
</dbReference>
<dbReference type="PANTHER" id="PTHR14359:SF6">
    <property type="entry name" value="PHOSPHOPANTOTHENOYLCYSTEINE DECARBOXYLASE"/>
    <property type="match status" value="1"/>
</dbReference>
<evidence type="ECO:0000313" key="7">
    <source>
        <dbReference type="EMBL" id="TDA38643.1"/>
    </source>
</evidence>
<dbReference type="EMBL" id="RXIH01000006">
    <property type="protein sequence ID" value="RZN57477.1"/>
    <property type="molecule type" value="Genomic_DNA"/>
</dbReference>
<comment type="function">
    <text evidence="3">Catalyzes two sequential steps in the biosynthesis of coenzyme A. In the first step cysteine is conjugated to 4'-phosphopantothenate to form 4-phosphopantothenoylcysteine. In the second step the latter compound is decarboxylated to form 4'-phosphopantotheine.</text>
</comment>
<dbReference type="Gene3D" id="3.40.50.1950">
    <property type="entry name" value="Flavin prenyltransferase-like"/>
    <property type="match status" value="1"/>
</dbReference>
<feature type="binding site" evidence="3">
    <location>
        <position position="328"/>
    </location>
    <ligand>
        <name>CTP</name>
        <dbReference type="ChEBI" id="CHEBI:37563"/>
    </ligand>
</feature>
<feature type="binding site" evidence="3">
    <location>
        <position position="295"/>
    </location>
    <ligand>
        <name>CTP</name>
        <dbReference type="ChEBI" id="CHEBI:37563"/>
    </ligand>
</feature>
<name>A0A520KH55_9CREN</name>
<evidence type="ECO:0000313" key="9">
    <source>
        <dbReference type="Proteomes" id="UP000317265"/>
    </source>
</evidence>
<dbReference type="UniPathway" id="UPA00241"/>
<keyword evidence="3" id="KW-0511">Multifunctional enzyme</keyword>
<dbReference type="Proteomes" id="UP000317265">
    <property type="component" value="Unassembled WGS sequence"/>
</dbReference>
<evidence type="ECO:0000256" key="2">
    <source>
        <dbReference type="ARBA" id="ARBA00023239"/>
    </source>
</evidence>
<keyword evidence="2 3" id="KW-0456">Lyase</keyword>
<dbReference type="GO" id="GO:0004633">
    <property type="term" value="F:phosphopantothenoylcysteine decarboxylase activity"/>
    <property type="evidence" value="ECO:0007669"/>
    <property type="project" value="UniProtKB-UniRule"/>
</dbReference>
<reference evidence="7 9" key="1">
    <citation type="journal article" date="2019" name="Nat. Microbiol.">
        <title>Expanding anaerobic alkane metabolism in the domain of Archaea.</title>
        <authorList>
            <person name="Wang Y."/>
            <person name="Wegener G."/>
            <person name="Hou J."/>
            <person name="Wang F."/>
            <person name="Xiao X."/>
        </authorList>
    </citation>
    <scope>NUCLEOTIDE SEQUENCE [LARGE SCALE GENOMIC DNA]</scope>
    <source>
        <strain evidence="7">WYZ-LMO11</strain>
    </source>
</reference>
<comment type="similarity">
    <text evidence="3">In the N-terminal section; belongs to the HFCD (homo-oligomeric flavin containing Cys decarboxylase) superfamily.</text>
</comment>
<comment type="caution">
    <text evidence="3">Lacks conserved residue(s) required for the propagation of feature annotation.</text>
</comment>